<dbReference type="SUPFAM" id="SSF141072">
    <property type="entry name" value="CalX-like"/>
    <property type="match status" value="1"/>
</dbReference>
<evidence type="ECO:0000256" key="1">
    <source>
        <dbReference type="SAM" id="SignalP"/>
    </source>
</evidence>
<accession>A0ABW5MEL2</accession>
<comment type="caution">
    <text evidence="3">The sequence shown here is derived from an EMBL/GenBank/DDBJ whole genome shotgun (WGS) entry which is preliminary data.</text>
</comment>
<feature type="chain" id="PRO_5045772977" evidence="1">
    <location>
        <begin position="26"/>
        <end position="1078"/>
    </location>
</feature>
<evidence type="ECO:0000313" key="3">
    <source>
        <dbReference type="EMBL" id="MFD2574536.1"/>
    </source>
</evidence>
<dbReference type="Gene3D" id="3.40.390.10">
    <property type="entry name" value="Collagenase (Catalytic Domain)"/>
    <property type="match status" value="1"/>
</dbReference>
<dbReference type="Pfam" id="PF13574">
    <property type="entry name" value="Reprolysin_2"/>
    <property type="match status" value="1"/>
</dbReference>
<proteinExistence type="predicted"/>
<dbReference type="InterPro" id="IPR038081">
    <property type="entry name" value="CalX-like_sf"/>
</dbReference>
<protein>
    <submittedName>
        <fullName evidence="3">Reprolysin-like metallopeptidase</fullName>
    </submittedName>
</protein>
<keyword evidence="4" id="KW-1185">Reference proteome</keyword>
<keyword evidence="1" id="KW-0732">Signal</keyword>
<sequence>MQSNSTPKVALFVVLLWISATTSWAQTSFFEPLSAAQSRIATPAIQGVQTFKPYRLKTAELRRYLTKASREFQPNSNPLPVAIPLPDGTTETFALFESPILSPNVAAQHPEIKTYAGKGTTHQAYTIRLSFTASGFDAIILGVGNDAVYYTKASTDPTDQLYITYFGRDARRSDIVKPFGTTGKCGTLSPAIDTHKNGARQGAIANNTGTVLRTFRLALAATKEFTQKQGNGNVNTAFNAMVGYVNRMNAVFRTELSVAFVLVSGTSTIFTAENSGGYNNSDLDAMITRNQLVLDSAIGNDNYDIGHVLGSSGGSGEGLAITPSACISESKAMGASSFGDGSFAPIFDDQTLSHEVGHQFGMSHTFNSSIPVCTTREAKTSVEPGSGTTIMSYGYTCDGAAGNDNYETPAYQPILNFHTVSYAQAVQYVSTLSCFTSTPLNNVVPTITRFPANVTIPRSTPFVLTGEATDPDAANVLSYSWEGTDIGKIVPNGSTLANTAQPPFFRSYAPSNNGTRIFPRLSAILDGTNYAKGDKLPSVGVETTLRLTVRDGAGGLTYRTVTVTIDENSGPFLETTNLSGSYPGNSSQTITWSVANTTAPPVNCATVDILLSTDGGQTFPVTLVANTPNDGSEPVILPNVLTSNARILVAARNNVFFDISNANFSITAPAATLVKLTSPDPVASENESGGGRKAAIGARAAAANPGTLRFERNSTVGTLVVNYQIGGTATAGVDYVNLPTSITFTDGESVVIEELDPIDNDEEEEGDETAVFSLIDGDEYDLDPAEDTATILIKEKITSSTFMIVGVTNPVCQTVSANERRLSFTPQYSGLTGQPVSFSVVNEMLPTTAPGPYTLRLYTDNPAITLKATQSGSESSFVYNWLPACFNNTQPTAPFSITNVTLVNCQTVSANERRLSFTPQYSGLTGQPVSFSVVNEMLPTTAPGPYTLRLYTDNPVITLKAVQSSSESSFVYSWLSACSGSNSSRISTSEPESRLHVQLLGNPTRNGRLSVRVAGAQGQPLQLNLLDVQGQLIDSHSIEQAATQEQHTFEVSRQPTGVLLLRAMTPTQSKIIRVVKGE</sequence>
<dbReference type="Proteomes" id="UP001597469">
    <property type="component" value="Unassembled WGS sequence"/>
</dbReference>
<dbReference type="PROSITE" id="PS50215">
    <property type="entry name" value="ADAM_MEPRO"/>
    <property type="match status" value="1"/>
</dbReference>
<feature type="domain" description="Peptidase M12B" evidence="2">
    <location>
        <begin position="213"/>
        <end position="439"/>
    </location>
</feature>
<organism evidence="3 4">
    <name type="scientific">Spirosoma soli</name>
    <dbReference type="NCBI Taxonomy" id="1770529"/>
    <lineage>
        <taxon>Bacteria</taxon>
        <taxon>Pseudomonadati</taxon>
        <taxon>Bacteroidota</taxon>
        <taxon>Cytophagia</taxon>
        <taxon>Cytophagales</taxon>
        <taxon>Cytophagaceae</taxon>
        <taxon>Spirosoma</taxon>
    </lineage>
</organism>
<gene>
    <name evidence="3" type="ORF">ACFSUS_28130</name>
</gene>
<dbReference type="RefSeq" id="WP_381528387.1">
    <property type="nucleotide sequence ID" value="NZ_JBHULN010000030.1"/>
</dbReference>
<evidence type="ECO:0000313" key="4">
    <source>
        <dbReference type="Proteomes" id="UP001597469"/>
    </source>
</evidence>
<name>A0ABW5MEL2_9BACT</name>
<dbReference type="SUPFAM" id="SSF55486">
    <property type="entry name" value="Metalloproteases ('zincins'), catalytic domain"/>
    <property type="match status" value="1"/>
</dbReference>
<dbReference type="InterPro" id="IPR024079">
    <property type="entry name" value="MetalloPept_cat_dom_sf"/>
</dbReference>
<dbReference type="InterPro" id="IPR001590">
    <property type="entry name" value="Peptidase_M12B"/>
</dbReference>
<reference evidence="4" key="1">
    <citation type="journal article" date="2019" name="Int. J. Syst. Evol. Microbiol.">
        <title>The Global Catalogue of Microorganisms (GCM) 10K type strain sequencing project: providing services to taxonomists for standard genome sequencing and annotation.</title>
        <authorList>
            <consortium name="The Broad Institute Genomics Platform"/>
            <consortium name="The Broad Institute Genome Sequencing Center for Infectious Disease"/>
            <person name="Wu L."/>
            <person name="Ma J."/>
        </authorList>
    </citation>
    <scope>NUCLEOTIDE SEQUENCE [LARGE SCALE GENOMIC DNA]</scope>
    <source>
        <strain evidence="4">KCTC 42805</strain>
    </source>
</reference>
<feature type="signal peptide" evidence="1">
    <location>
        <begin position="1"/>
        <end position="25"/>
    </location>
</feature>
<dbReference type="EMBL" id="JBHULN010000030">
    <property type="protein sequence ID" value="MFD2574536.1"/>
    <property type="molecule type" value="Genomic_DNA"/>
</dbReference>
<dbReference type="Gene3D" id="2.60.40.2030">
    <property type="match status" value="1"/>
</dbReference>
<evidence type="ECO:0000259" key="2">
    <source>
        <dbReference type="PROSITE" id="PS50215"/>
    </source>
</evidence>